<name>A0A161JW96_9ZZZZ</name>
<dbReference type="AlphaFoldDB" id="A0A161JW96"/>
<gene>
    <name evidence="1" type="ORF">MGWOODY_Mmi961</name>
</gene>
<accession>A0A161JW96</accession>
<proteinExistence type="predicted"/>
<reference evidence="1" key="1">
    <citation type="submission" date="2015-10" db="EMBL/GenBank/DDBJ databases">
        <authorList>
            <person name="Gilbert D.G."/>
        </authorList>
    </citation>
    <scope>NUCLEOTIDE SEQUENCE</scope>
</reference>
<organism evidence="1">
    <name type="scientific">hydrothermal vent metagenome</name>
    <dbReference type="NCBI Taxonomy" id="652676"/>
    <lineage>
        <taxon>unclassified sequences</taxon>
        <taxon>metagenomes</taxon>
        <taxon>ecological metagenomes</taxon>
    </lineage>
</organism>
<protein>
    <submittedName>
        <fullName evidence="1">Uncharacterized protein</fullName>
    </submittedName>
</protein>
<sequence length="38" mass="4135">MKYTSLKGTLSMNSYPDIIIRATQKNMMSGPVTNDAVG</sequence>
<dbReference type="EMBL" id="FAXC01000267">
    <property type="protein sequence ID" value="CUV09587.1"/>
    <property type="molecule type" value="Genomic_DNA"/>
</dbReference>
<evidence type="ECO:0000313" key="1">
    <source>
        <dbReference type="EMBL" id="CUV09587.1"/>
    </source>
</evidence>